<comment type="subcellular location">
    <subcellularLocation>
        <location evidence="1">Membrane</location>
        <topology evidence="1">Multi-pass membrane protein</topology>
    </subcellularLocation>
</comment>
<evidence type="ECO:0000259" key="6">
    <source>
        <dbReference type="PROSITE" id="PS50850"/>
    </source>
</evidence>
<evidence type="ECO:0000256" key="1">
    <source>
        <dbReference type="ARBA" id="ARBA00004141"/>
    </source>
</evidence>
<dbReference type="InterPro" id="IPR005828">
    <property type="entry name" value="MFS_sugar_transport-like"/>
</dbReference>
<organism evidence="7 8">
    <name type="scientific">Elysia crispata</name>
    <name type="common">lettuce slug</name>
    <dbReference type="NCBI Taxonomy" id="231223"/>
    <lineage>
        <taxon>Eukaryota</taxon>
        <taxon>Metazoa</taxon>
        <taxon>Spiralia</taxon>
        <taxon>Lophotrochozoa</taxon>
        <taxon>Mollusca</taxon>
        <taxon>Gastropoda</taxon>
        <taxon>Heterobranchia</taxon>
        <taxon>Euthyneura</taxon>
        <taxon>Panpulmonata</taxon>
        <taxon>Sacoglossa</taxon>
        <taxon>Placobranchoidea</taxon>
        <taxon>Plakobranchidae</taxon>
        <taxon>Elysia</taxon>
    </lineage>
</organism>
<evidence type="ECO:0000256" key="5">
    <source>
        <dbReference type="SAM" id="Phobius"/>
    </source>
</evidence>
<dbReference type="PANTHER" id="PTHR24064">
    <property type="entry name" value="SOLUTE CARRIER FAMILY 22 MEMBER"/>
    <property type="match status" value="1"/>
</dbReference>
<dbReference type="Pfam" id="PF00083">
    <property type="entry name" value="Sugar_tr"/>
    <property type="match status" value="1"/>
</dbReference>
<keyword evidence="2 5" id="KW-0812">Transmembrane</keyword>
<feature type="transmembrane region" description="Helical" evidence="5">
    <location>
        <begin position="127"/>
        <end position="147"/>
    </location>
</feature>
<gene>
    <name evidence="7" type="ORF">RRG08_045744</name>
</gene>
<comment type="caution">
    <text evidence="7">The sequence shown here is derived from an EMBL/GenBank/DDBJ whole genome shotgun (WGS) entry which is preliminary data.</text>
</comment>
<keyword evidence="3 5" id="KW-1133">Transmembrane helix</keyword>
<dbReference type="Proteomes" id="UP001283361">
    <property type="component" value="Unassembled WGS sequence"/>
</dbReference>
<evidence type="ECO:0000313" key="7">
    <source>
        <dbReference type="EMBL" id="KAK3764941.1"/>
    </source>
</evidence>
<dbReference type="Gene3D" id="1.20.1250.20">
    <property type="entry name" value="MFS general substrate transporter like domains"/>
    <property type="match status" value="1"/>
</dbReference>
<dbReference type="InterPro" id="IPR020846">
    <property type="entry name" value="MFS_dom"/>
</dbReference>
<accession>A0AAE1DC09</accession>
<evidence type="ECO:0000256" key="4">
    <source>
        <dbReference type="ARBA" id="ARBA00023136"/>
    </source>
</evidence>
<dbReference type="EMBL" id="JAWDGP010004365">
    <property type="protein sequence ID" value="KAK3764941.1"/>
    <property type="molecule type" value="Genomic_DNA"/>
</dbReference>
<evidence type="ECO:0000256" key="2">
    <source>
        <dbReference type="ARBA" id="ARBA00022692"/>
    </source>
</evidence>
<protein>
    <recommendedName>
        <fullName evidence="6">Major facilitator superfamily (MFS) profile domain-containing protein</fullName>
    </recommendedName>
</protein>
<dbReference type="InterPro" id="IPR036259">
    <property type="entry name" value="MFS_trans_sf"/>
</dbReference>
<name>A0AAE1DC09_9GAST</name>
<feature type="transmembrane region" description="Helical" evidence="5">
    <location>
        <begin position="406"/>
        <end position="427"/>
    </location>
</feature>
<feature type="transmembrane region" description="Helical" evidence="5">
    <location>
        <begin position="373"/>
        <end position="394"/>
    </location>
</feature>
<keyword evidence="4 5" id="KW-0472">Membrane</keyword>
<feature type="transmembrane region" description="Helical" evidence="5">
    <location>
        <begin position="20"/>
        <end position="43"/>
    </location>
</feature>
<evidence type="ECO:0000256" key="3">
    <source>
        <dbReference type="ARBA" id="ARBA00022989"/>
    </source>
</evidence>
<dbReference type="SUPFAM" id="SSF103473">
    <property type="entry name" value="MFS general substrate transporter"/>
    <property type="match status" value="1"/>
</dbReference>
<dbReference type="GO" id="GO:0016020">
    <property type="term" value="C:membrane"/>
    <property type="evidence" value="ECO:0007669"/>
    <property type="project" value="UniProtKB-SubCell"/>
</dbReference>
<sequence>MDAVFAALGPRERYQRIQFFVLLAPYLDCTLHVVSFIFIGISIPHKCAVVPYSSLRKAKGTLSGSASKNFHTNLSVTYGACDIKVFNQSEKIYESACVNGYDYAAPKERSFVSEWDLVCDKSALPEVSQTVLVSGMMIGALLFGFLLDMFGRRPLFVVCHVLYFGVAIVTALMPNYASFVCMRFLQGALQQGIGLSSTIMLLELIPTERRALAIQASSLVWPIGLLVQVYVCYLCKDLSWRYIQLVLAGISCYSLIQFRFVEESIRWLSANNKHEEAEKLIEKAAEANGVDPDTALQLYREEQKKLLPNSQDEVKILRNEKSDDNCQGELMPRESLVVSDKVCDPQGDETETTCYPLDTAGEMKFSAFFKNRNIFIITAIVVYTWFSDNFAYVGLIRLSPFLVNDIYLGFVLGFLVEIAAAIVFIILPNQ</sequence>
<proteinExistence type="predicted"/>
<dbReference type="GO" id="GO:0022857">
    <property type="term" value="F:transmembrane transporter activity"/>
    <property type="evidence" value="ECO:0007669"/>
    <property type="project" value="InterPro"/>
</dbReference>
<reference evidence="7" key="1">
    <citation type="journal article" date="2023" name="G3 (Bethesda)">
        <title>A reference genome for the long-term kleptoplast-retaining sea slug Elysia crispata morphotype clarki.</title>
        <authorList>
            <person name="Eastman K.E."/>
            <person name="Pendleton A.L."/>
            <person name="Shaikh M.A."/>
            <person name="Suttiyut T."/>
            <person name="Ogas R."/>
            <person name="Tomko P."/>
            <person name="Gavelis G."/>
            <person name="Widhalm J.R."/>
            <person name="Wisecaver J.H."/>
        </authorList>
    </citation>
    <scope>NUCLEOTIDE SEQUENCE</scope>
    <source>
        <strain evidence="7">ECLA1</strain>
    </source>
</reference>
<keyword evidence="8" id="KW-1185">Reference proteome</keyword>
<feature type="transmembrane region" description="Helical" evidence="5">
    <location>
        <begin position="154"/>
        <end position="176"/>
    </location>
</feature>
<feature type="transmembrane region" description="Helical" evidence="5">
    <location>
        <begin position="212"/>
        <end position="230"/>
    </location>
</feature>
<dbReference type="AlphaFoldDB" id="A0AAE1DC09"/>
<evidence type="ECO:0000313" key="8">
    <source>
        <dbReference type="Proteomes" id="UP001283361"/>
    </source>
</evidence>
<dbReference type="PROSITE" id="PS50850">
    <property type="entry name" value="MFS"/>
    <property type="match status" value="1"/>
</dbReference>
<feature type="domain" description="Major facilitator superfamily (MFS) profile" evidence="6">
    <location>
        <begin position="68"/>
        <end position="430"/>
    </location>
</feature>